<dbReference type="Proteomes" id="UP001158050">
    <property type="component" value="Unassembled WGS sequence"/>
</dbReference>
<keyword evidence="9" id="KW-1185">Reference proteome</keyword>
<dbReference type="InterPro" id="IPR012944">
    <property type="entry name" value="SusD_RagB_dom"/>
</dbReference>
<dbReference type="Pfam" id="PF14322">
    <property type="entry name" value="SusD-like_3"/>
    <property type="match status" value="1"/>
</dbReference>
<accession>A0ABY1QWR5</accession>
<keyword evidence="3" id="KW-0732">Signal</keyword>
<comment type="similarity">
    <text evidence="2">Belongs to the SusD family.</text>
</comment>
<evidence type="ECO:0000256" key="1">
    <source>
        <dbReference type="ARBA" id="ARBA00004442"/>
    </source>
</evidence>
<dbReference type="InterPro" id="IPR011990">
    <property type="entry name" value="TPR-like_helical_dom_sf"/>
</dbReference>
<reference evidence="8 9" key="1">
    <citation type="submission" date="2017-05" db="EMBL/GenBank/DDBJ databases">
        <authorList>
            <person name="Varghese N."/>
            <person name="Submissions S."/>
        </authorList>
    </citation>
    <scope>NUCLEOTIDE SEQUENCE [LARGE SCALE GENOMIC DNA]</scope>
    <source>
        <strain evidence="8 9">DSM 18015</strain>
    </source>
</reference>
<evidence type="ECO:0000256" key="3">
    <source>
        <dbReference type="ARBA" id="ARBA00022729"/>
    </source>
</evidence>
<proteinExistence type="inferred from homology"/>
<comment type="caution">
    <text evidence="8">The sequence shown here is derived from an EMBL/GenBank/DDBJ whole genome shotgun (WGS) entry which is preliminary data.</text>
</comment>
<feature type="domain" description="RagB/SusD" evidence="6">
    <location>
        <begin position="351"/>
        <end position="427"/>
    </location>
</feature>
<evidence type="ECO:0000259" key="6">
    <source>
        <dbReference type="Pfam" id="PF07980"/>
    </source>
</evidence>
<dbReference type="InterPro" id="IPR033985">
    <property type="entry name" value="SusD-like_N"/>
</dbReference>
<evidence type="ECO:0000313" key="9">
    <source>
        <dbReference type="Proteomes" id="UP001158050"/>
    </source>
</evidence>
<feature type="domain" description="SusD-like N-terminal" evidence="7">
    <location>
        <begin position="41"/>
        <end position="241"/>
    </location>
</feature>
<evidence type="ECO:0000256" key="2">
    <source>
        <dbReference type="ARBA" id="ARBA00006275"/>
    </source>
</evidence>
<gene>
    <name evidence="8" type="ORF">SAMN05421679_10118</name>
</gene>
<dbReference type="Pfam" id="PF07980">
    <property type="entry name" value="SusD_RagB"/>
    <property type="match status" value="1"/>
</dbReference>
<organism evidence="8 9">
    <name type="scientific">Epilithonimonas pallida</name>
    <dbReference type="NCBI Taxonomy" id="373671"/>
    <lineage>
        <taxon>Bacteria</taxon>
        <taxon>Pseudomonadati</taxon>
        <taxon>Bacteroidota</taxon>
        <taxon>Flavobacteriia</taxon>
        <taxon>Flavobacteriales</taxon>
        <taxon>Weeksellaceae</taxon>
        <taxon>Chryseobacterium group</taxon>
        <taxon>Epilithonimonas</taxon>
    </lineage>
</organism>
<comment type="subcellular location">
    <subcellularLocation>
        <location evidence="1">Cell outer membrane</location>
    </subcellularLocation>
</comment>
<dbReference type="SUPFAM" id="SSF48452">
    <property type="entry name" value="TPR-like"/>
    <property type="match status" value="1"/>
</dbReference>
<name>A0ABY1QWR5_9FLAO</name>
<keyword evidence="5" id="KW-0998">Cell outer membrane</keyword>
<evidence type="ECO:0000256" key="4">
    <source>
        <dbReference type="ARBA" id="ARBA00023136"/>
    </source>
</evidence>
<dbReference type="EMBL" id="FXUO01000001">
    <property type="protein sequence ID" value="SMP85844.1"/>
    <property type="molecule type" value="Genomic_DNA"/>
</dbReference>
<keyword evidence="4" id="KW-0472">Membrane</keyword>
<evidence type="ECO:0000259" key="7">
    <source>
        <dbReference type="Pfam" id="PF14322"/>
    </source>
</evidence>
<protein>
    <submittedName>
        <fullName evidence="8">SusD family protein</fullName>
    </submittedName>
</protein>
<dbReference type="Gene3D" id="1.25.40.390">
    <property type="match status" value="1"/>
</dbReference>
<sequence length="468" mass="52727">MKMGDKICPLKNNKYLHMKKSFKITLRLLSVLMILTGCNRFLDERSDSTLAVPVSLEDNQALMDRLSDVMINFASSGLASCDELYLSDADFEAMEYQEDKRLYTWQKDHVSASQGAGNDWYYTYKGIYISNVVLNNLDSYAIPGAENVRGQALAMRAIRYLDAAQIWCPAYSNAKASTDLGLPLRLDPDMNIPSQRSTVKQTYDQILKDLHEAVDLLPVKQVAASRPSKITALAYLARTYLFMGDYQKSLAYALQALSYQNTLLDFNTLNVTESYPIKNMNVEVLLRTTMRISAPVRFAAAKVTDTLYQSYHSNDIRKSAYFTVNANGDISFKGNYTGGSSGKMTSVTVDELYLIAAESYAQTNDIANSMMMLNSLLIKRWKNGTYIPFTASSKQEALSIITKERCKELLFRGIRWADLKRYNRDGANITLTRTVKGQTYTLPPNDLRYAIAIPEEIITLSGMPQNPR</sequence>
<evidence type="ECO:0000256" key="5">
    <source>
        <dbReference type="ARBA" id="ARBA00023237"/>
    </source>
</evidence>
<evidence type="ECO:0000313" key="8">
    <source>
        <dbReference type="EMBL" id="SMP85844.1"/>
    </source>
</evidence>